<dbReference type="AlphaFoldDB" id="V9XQW8"/>
<gene>
    <name evidence="3" type="primary">shaT</name>
</gene>
<evidence type="ECO:0000313" key="3">
    <source>
        <dbReference type="EMBL" id="AHD24390.1"/>
    </source>
</evidence>
<dbReference type="InterPro" id="IPR036291">
    <property type="entry name" value="NAD(P)-bd_dom_sf"/>
</dbReference>
<dbReference type="PANTHER" id="PTHR43377:SF1">
    <property type="entry name" value="BILIVERDIN REDUCTASE A"/>
    <property type="match status" value="1"/>
</dbReference>
<feature type="domain" description="GFO/IDH/MocA-like oxidoreductase" evidence="2">
    <location>
        <begin position="146"/>
        <end position="255"/>
    </location>
</feature>
<evidence type="ECO:0000259" key="2">
    <source>
        <dbReference type="Pfam" id="PF22725"/>
    </source>
</evidence>
<reference evidence="3" key="1">
    <citation type="submission" date="2013-07" db="EMBL/GenBank/DDBJ databases">
        <title>Exploiting the Potential of Halogenated Natural Products in the Mangrove Derived Actinomycetes.</title>
        <authorList>
            <person name="Li X."/>
            <person name="Ma G."/>
            <person name="Xu L."/>
            <person name="Tang X."/>
            <person name="Xu M."/>
            <person name="Xiao X."/>
            <person name="Xu J."/>
        </authorList>
    </citation>
    <scope>NUCLEOTIDE SEQUENCE</scope>
    <source>
        <strain evidence="3">MGR072</strain>
    </source>
</reference>
<dbReference type="Pfam" id="PF01408">
    <property type="entry name" value="GFO_IDH_MocA"/>
    <property type="match status" value="1"/>
</dbReference>
<dbReference type="InterPro" id="IPR000683">
    <property type="entry name" value="Gfo/Idh/MocA-like_OxRdtase_N"/>
</dbReference>
<dbReference type="SUPFAM" id="SSF51735">
    <property type="entry name" value="NAD(P)-binding Rossmann-fold domains"/>
    <property type="match status" value="1"/>
</dbReference>
<dbReference type="PANTHER" id="PTHR43377">
    <property type="entry name" value="BILIVERDIN REDUCTASE A"/>
    <property type="match status" value="1"/>
</dbReference>
<protein>
    <submittedName>
        <fullName evidence="3">Dihydrogenase</fullName>
    </submittedName>
</protein>
<evidence type="ECO:0000259" key="1">
    <source>
        <dbReference type="Pfam" id="PF01408"/>
    </source>
</evidence>
<dbReference type="InterPro" id="IPR055170">
    <property type="entry name" value="GFO_IDH_MocA-like_dom"/>
</dbReference>
<dbReference type="EMBL" id="KF425715">
    <property type="protein sequence ID" value="AHD24390.1"/>
    <property type="molecule type" value="Genomic_DNA"/>
</dbReference>
<dbReference type="SUPFAM" id="SSF55347">
    <property type="entry name" value="Glyceraldehyde-3-phosphate dehydrogenase-like, C-terminal domain"/>
    <property type="match status" value="1"/>
</dbReference>
<accession>V9XQW8</accession>
<name>V9XQW8_STRAO</name>
<dbReference type="Pfam" id="PF22725">
    <property type="entry name" value="GFO_IDH_MocA_C3"/>
    <property type="match status" value="1"/>
</dbReference>
<dbReference type="Gene3D" id="3.40.50.720">
    <property type="entry name" value="NAD(P)-binding Rossmann-like Domain"/>
    <property type="match status" value="1"/>
</dbReference>
<dbReference type="Gene3D" id="3.30.360.10">
    <property type="entry name" value="Dihydrodipicolinate Reductase, domain 2"/>
    <property type="match status" value="1"/>
</dbReference>
<feature type="domain" description="Gfo/Idh/MocA-like oxidoreductase N-terminal" evidence="1">
    <location>
        <begin position="41"/>
        <end position="125"/>
    </location>
</feature>
<proteinExistence type="predicted"/>
<dbReference type="InterPro" id="IPR051450">
    <property type="entry name" value="Gfo/Idh/MocA_Oxidoreductases"/>
</dbReference>
<sequence length="338" mass="34569">MKVAVLSFAEERAATYAGLLHAMPDVDLLVADPDGSPDDPGRGRSTARRLGATFAEGWDELFGLRPDAVVVVGEPGACRPLVERAARAGVPVLCEYPPTDGETDAERDAEVMARVCEEAGVRLSVVSPVCFGPAFAAVRGELAKGEVTGGLTTIHGAYNGPRPAGERAARSGALGTNAPQLLDMVDAVLGGVHAEQVYAQTNGVGAEPGVASAALVTVRYADGTVVSLDCSWGAADAGPSAAGPVMTFIGEKASVEFTACPRLLGGFDAVTSRERPQTRGIDPYAVMLGEFVAGVSRGSGAGPDGAAALRTLRVIRAARESARTGRPVELAVPYGVAS</sequence>
<dbReference type="GO" id="GO:0000166">
    <property type="term" value="F:nucleotide binding"/>
    <property type="evidence" value="ECO:0007669"/>
    <property type="project" value="InterPro"/>
</dbReference>
<dbReference type="SMR" id="V9XQW8"/>
<organism evidence="3">
    <name type="scientific">Streptomyces albogriseolus</name>
    <dbReference type="NCBI Taxonomy" id="1887"/>
    <lineage>
        <taxon>Bacteria</taxon>
        <taxon>Bacillati</taxon>
        <taxon>Actinomycetota</taxon>
        <taxon>Actinomycetes</taxon>
        <taxon>Kitasatosporales</taxon>
        <taxon>Streptomycetaceae</taxon>
        <taxon>Streptomyces</taxon>
        <taxon>Streptomyces albogriseolus group</taxon>
    </lineage>
</organism>